<dbReference type="AlphaFoldDB" id="A0A371B6T9"/>
<evidence type="ECO:0000256" key="3">
    <source>
        <dbReference type="ARBA" id="ARBA00023136"/>
    </source>
</evidence>
<protein>
    <submittedName>
        <fullName evidence="8">Porin family protein</fullName>
    </submittedName>
</protein>
<dbReference type="RefSeq" id="WP_115515245.1">
    <property type="nucleotide sequence ID" value="NZ_QRGO01000001.1"/>
</dbReference>
<keyword evidence="2 6" id="KW-0732">Signal</keyword>
<evidence type="ECO:0000256" key="6">
    <source>
        <dbReference type="SAM" id="SignalP"/>
    </source>
</evidence>
<dbReference type="InterPro" id="IPR027385">
    <property type="entry name" value="Beta-barrel_OMP"/>
</dbReference>
<accession>A0A371B6T9</accession>
<feature type="domain" description="Outer membrane protein beta-barrel" evidence="7">
    <location>
        <begin position="10"/>
        <end position="233"/>
    </location>
</feature>
<dbReference type="Proteomes" id="UP000263993">
    <property type="component" value="Unassembled WGS sequence"/>
</dbReference>
<gene>
    <name evidence="8" type="ORF">DXH78_00580</name>
</gene>
<evidence type="ECO:0000313" key="9">
    <source>
        <dbReference type="Proteomes" id="UP000263993"/>
    </source>
</evidence>
<evidence type="ECO:0000256" key="2">
    <source>
        <dbReference type="ARBA" id="ARBA00022729"/>
    </source>
</evidence>
<comment type="caution">
    <text evidence="8">The sequence shown here is derived from an EMBL/GenBank/DDBJ whole genome shotgun (WGS) entry which is preliminary data.</text>
</comment>
<reference evidence="9" key="1">
    <citation type="submission" date="2018-08" db="EMBL/GenBank/DDBJ databases">
        <authorList>
            <person name="Kim S.-J."/>
            <person name="Jung G.-Y."/>
        </authorList>
    </citation>
    <scope>NUCLEOTIDE SEQUENCE [LARGE SCALE GENOMIC DNA]</scope>
    <source>
        <strain evidence="9">GY_H</strain>
    </source>
</reference>
<evidence type="ECO:0000259" key="7">
    <source>
        <dbReference type="Pfam" id="PF13505"/>
    </source>
</evidence>
<dbReference type="Pfam" id="PF13505">
    <property type="entry name" value="OMP_b-brl"/>
    <property type="match status" value="1"/>
</dbReference>
<dbReference type="EMBL" id="QRGO01000001">
    <property type="protein sequence ID" value="RDV03217.1"/>
    <property type="molecule type" value="Genomic_DNA"/>
</dbReference>
<keyword evidence="3" id="KW-0472">Membrane</keyword>
<feature type="signal peptide" evidence="6">
    <location>
        <begin position="1"/>
        <end position="23"/>
    </location>
</feature>
<dbReference type="InterPro" id="IPR051692">
    <property type="entry name" value="OMP-like"/>
</dbReference>
<keyword evidence="4" id="KW-0998">Cell outer membrane</keyword>
<dbReference type="PANTHER" id="PTHR34001:SF3">
    <property type="entry name" value="BLL7405 PROTEIN"/>
    <property type="match status" value="1"/>
</dbReference>
<comment type="similarity">
    <text evidence="5">Belongs to the Omp25/RopB family.</text>
</comment>
<evidence type="ECO:0000256" key="1">
    <source>
        <dbReference type="ARBA" id="ARBA00004442"/>
    </source>
</evidence>
<evidence type="ECO:0000256" key="5">
    <source>
        <dbReference type="ARBA" id="ARBA00038306"/>
    </source>
</evidence>
<proteinExistence type="inferred from homology"/>
<organism evidence="8 9">
    <name type="scientific">Undibacter mobilis</name>
    <dbReference type="NCBI Taxonomy" id="2292256"/>
    <lineage>
        <taxon>Bacteria</taxon>
        <taxon>Pseudomonadati</taxon>
        <taxon>Pseudomonadota</taxon>
        <taxon>Alphaproteobacteria</taxon>
        <taxon>Hyphomicrobiales</taxon>
        <taxon>Nitrobacteraceae</taxon>
        <taxon>Undibacter</taxon>
    </lineage>
</organism>
<dbReference type="SUPFAM" id="SSF56925">
    <property type="entry name" value="OMPA-like"/>
    <property type="match status" value="1"/>
</dbReference>
<dbReference type="InterPro" id="IPR011250">
    <property type="entry name" value="OMP/PagP_B-barrel"/>
</dbReference>
<feature type="chain" id="PRO_5016745855" evidence="6">
    <location>
        <begin position="24"/>
        <end position="234"/>
    </location>
</feature>
<dbReference type="OrthoDB" id="9815357at2"/>
<sequence>MKRSVLVLAGIAAAMAMSASAFAADVAPARPQGTPVYQAPSPMYDWNGFYLGLNGGYGFGRSSWSDPFAGGGSGRFNTDGGLIGGQIGYNWQTGRTVIGLESDINWAKLSGSAANGGVCATNGGGECRTEQSWFGTTRARIGYAFGNFLPYVTGGLAYGDVKAVQANGSQRDTRAGWTAGGGLEVGLTKSWTAKAEYLHLDLGTATFMGAASGTNTLNVPITDNILRAGLNYRW</sequence>
<evidence type="ECO:0000313" key="8">
    <source>
        <dbReference type="EMBL" id="RDV03217.1"/>
    </source>
</evidence>
<dbReference type="GO" id="GO:0009279">
    <property type="term" value="C:cell outer membrane"/>
    <property type="evidence" value="ECO:0007669"/>
    <property type="project" value="UniProtKB-SubCell"/>
</dbReference>
<dbReference type="Gene3D" id="2.40.160.20">
    <property type="match status" value="1"/>
</dbReference>
<comment type="subcellular location">
    <subcellularLocation>
        <location evidence="1">Cell outer membrane</location>
    </subcellularLocation>
</comment>
<evidence type="ECO:0000256" key="4">
    <source>
        <dbReference type="ARBA" id="ARBA00023237"/>
    </source>
</evidence>
<keyword evidence="9" id="KW-1185">Reference proteome</keyword>
<name>A0A371B6T9_9BRAD</name>
<dbReference type="PANTHER" id="PTHR34001">
    <property type="entry name" value="BLL7405 PROTEIN"/>
    <property type="match status" value="1"/>
</dbReference>